<sequence length="80" mass="8880">MTTSLRRKRGTAKDNVQLVTSVPLEDKELVFEIGRKAGMSVSEAMEVVLKHIRTEIQSDGLPAWFDREQLQGALPIAKAS</sequence>
<dbReference type="Proteomes" id="UP000664164">
    <property type="component" value="Unassembled WGS sequence"/>
</dbReference>
<organism evidence="1 2">
    <name type="scientific">Arthrobacter cavernae</name>
    <dbReference type="NCBI Taxonomy" id="2817681"/>
    <lineage>
        <taxon>Bacteria</taxon>
        <taxon>Bacillati</taxon>
        <taxon>Actinomycetota</taxon>
        <taxon>Actinomycetes</taxon>
        <taxon>Micrococcales</taxon>
        <taxon>Micrococcaceae</taxon>
        <taxon>Arthrobacter</taxon>
    </lineage>
</organism>
<evidence type="ECO:0000313" key="1">
    <source>
        <dbReference type="EMBL" id="MBO1269510.1"/>
    </source>
</evidence>
<accession>A0A939HLF7</accession>
<dbReference type="RefSeq" id="WP_207617360.1">
    <property type="nucleotide sequence ID" value="NZ_JAFNLL010000047.1"/>
</dbReference>
<name>A0A939HLF7_9MICC</name>
<proteinExistence type="predicted"/>
<reference evidence="1" key="1">
    <citation type="submission" date="2021-03" db="EMBL/GenBank/DDBJ databases">
        <title>A new species, PO-11, isolated from a karst cave deposit.</title>
        <authorList>
            <person name="Zhaoxiaoyong W."/>
        </authorList>
    </citation>
    <scope>NUCLEOTIDE SEQUENCE</scope>
    <source>
        <strain evidence="1">PO-11</strain>
    </source>
</reference>
<keyword evidence="2" id="KW-1185">Reference proteome</keyword>
<gene>
    <name evidence="1" type="ORF">J1902_16320</name>
</gene>
<dbReference type="EMBL" id="JAFNLL010000047">
    <property type="protein sequence ID" value="MBO1269510.1"/>
    <property type="molecule type" value="Genomic_DNA"/>
</dbReference>
<protein>
    <submittedName>
        <fullName evidence="1">Uncharacterized protein</fullName>
    </submittedName>
</protein>
<evidence type="ECO:0000313" key="2">
    <source>
        <dbReference type="Proteomes" id="UP000664164"/>
    </source>
</evidence>
<dbReference type="AlphaFoldDB" id="A0A939HLF7"/>
<comment type="caution">
    <text evidence="1">The sequence shown here is derived from an EMBL/GenBank/DDBJ whole genome shotgun (WGS) entry which is preliminary data.</text>
</comment>